<sequence>MMMMMAFLMERGEGSEEELDEKVGRKGNRLLRRDERDEEKAGSFHSPCGLIGRQTNGVICGGEEDGYDYVDRGYREKVKNALEL</sequence>
<evidence type="ECO:0000313" key="2">
    <source>
        <dbReference type="Proteomes" id="UP000829354"/>
    </source>
</evidence>
<organism evidence="1 2">
    <name type="scientific">Caenorhabditis briggsae</name>
    <dbReference type="NCBI Taxonomy" id="6238"/>
    <lineage>
        <taxon>Eukaryota</taxon>
        <taxon>Metazoa</taxon>
        <taxon>Ecdysozoa</taxon>
        <taxon>Nematoda</taxon>
        <taxon>Chromadorea</taxon>
        <taxon>Rhabditida</taxon>
        <taxon>Rhabditina</taxon>
        <taxon>Rhabditomorpha</taxon>
        <taxon>Rhabditoidea</taxon>
        <taxon>Rhabditidae</taxon>
        <taxon>Peloderinae</taxon>
        <taxon>Caenorhabditis</taxon>
    </lineage>
</organism>
<keyword evidence="2" id="KW-1185">Reference proteome</keyword>
<protein>
    <submittedName>
        <fullName evidence="1">Uncharacterized protein</fullName>
    </submittedName>
</protein>
<dbReference type="AlphaFoldDB" id="A0AAE9EU66"/>
<dbReference type="EMBL" id="CP092623">
    <property type="protein sequence ID" value="UMM28240.1"/>
    <property type="molecule type" value="Genomic_DNA"/>
</dbReference>
<dbReference type="Proteomes" id="UP000829354">
    <property type="component" value="Chromosome IV"/>
</dbReference>
<reference evidence="1 2" key="1">
    <citation type="submission" date="2022-04" db="EMBL/GenBank/DDBJ databases">
        <title>Chromosome-level reference genomes for two strains of Caenorhabditis briggsae: an improved platform for comparative genomics.</title>
        <authorList>
            <person name="Stevens L."/>
            <person name="Andersen E."/>
        </authorList>
    </citation>
    <scope>NUCLEOTIDE SEQUENCE [LARGE SCALE GENOMIC DNA]</scope>
    <source>
        <strain evidence="1">VX34</strain>
        <tissue evidence="1">Whole-organism</tissue>
    </source>
</reference>
<accession>A0AAE9EU66</accession>
<proteinExistence type="predicted"/>
<gene>
    <name evidence="1" type="ORF">L5515_011165</name>
</gene>
<name>A0AAE9EU66_CAEBR</name>
<evidence type="ECO:0000313" key="1">
    <source>
        <dbReference type="EMBL" id="UMM28240.1"/>
    </source>
</evidence>